<name>E1RJG6_METP4</name>
<dbReference type="OrthoDB" id="29226at2157"/>
<evidence type="ECO:0000313" key="1">
    <source>
        <dbReference type="EMBL" id="ADN36772.1"/>
    </source>
</evidence>
<dbReference type="EMBL" id="CP002117">
    <property type="protein sequence ID" value="ADN36772.1"/>
    <property type="molecule type" value="Genomic_DNA"/>
</dbReference>
<protein>
    <submittedName>
        <fullName evidence="1">Uncharacterized protein</fullName>
    </submittedName>
</protein>
<organism evidence="1 2">
    <name type="scientific">Methanolacinia petrolearia (strain DSM 11571 / OCM 486 / SEBR 4847)</name>
    <name type="common">Methanoplanus petrolearius</name>
    <dbReference type="NCBI Taxonomy" id="679926"/>
    <lineage>
        <taxon>Archaea</taxon>
        <taxon>Methanobacteriati</taxon>
        <taxon>Methanobacteriota</taxon>
        <taxon>Stenosarchaea group</taxon>
        <taxon>Methanomicrobia</taxon>
        <taxon>Methanomicrobiales</taxon>
        <taxon>Methanomicrobiaceae</taxon>
        <taxon>Methanolacinia</taxon>
    </lineage>
</organism>
<dbReference type="KEGG" id="mpi:Mpet_2023"/>
<dbReference type="eggNOG" id="arCOG03889">
    <property type="taxonomic scope" value="Archaea"/>
</dbReference>
<dbReference type="RefSeq" id="WP_013329949.1">
    <property type="nucleotide sequence ID" value="NC_014507.1"/>
</dbReference>
<accession>E1RJG6</accession>
<reference evidence="1 2" key="1">
    <citation type="journal article" date="2010" name="Stand. Genomic Sci.">
        <title>Complete genome sequence of Methanoplanus petrolearius type strain (SEBR 4847).</title>
        <authorList>
            <person name="Brambilla E."/>
            <person name="Djao O.D."/>
            <person name="Daligault H."/>
            <person name="Lapidus A."/>
            <person name="Lucas S."/>
            <person name="Hammon N."/>
            <person name="Nolan M."/>
            <person name="Tice H."/>
            <person name="Cheng J.F."/>
            <person name="Han C."/>
            <person name="Tapia R."/>
            <person name="Goodwin L."/>
            <person name="Pitluck S."/>
            <person name="Liolios K."/>
            <person name="Ivanova N."/>
            <person name="Mavromatis K."/>
            <person name="Mikhailova N."/>
            <person name="Pati A."/>
            <person name="Chen A."/>
            <person name="Palaniappan K."/>
            <person name="Land M."/>
            <person name="Hauser L."/>
            <person name="Chang Y.J."/>
            <person name="Jeffries C.D."/>
            <person name="Rohde M."/>
            <person name="Spring S."/>
            <person name="Sikorski J."/>
            <person name="Goker M."/>
            <person name="Woyke T."/>
            <person name="Bristow J."/>
            <person name="Eisen J.A."/>
            <person name="Markowitz V."/>
            <person name="Hugenholtz P."/>
            <person name="Kyrpides N.C."/>
            <person name="Klenk H.P."/>
        </authorList>
    </citation>
    <scope>NUCLEOTIDE SEQUENCE [LARGE SCALE GENOMIC DNA]</scope>
    <source>
        <strain evidence="2">DSM 11571 / OCM 486 / SEBR 4847</strain>
    </source>
</reference>
<dbReference type="HOGENOM" id="CLU_1521888_0_0_2"/>
<dbReference type="Proteomes" id="UP000006565">
    <property type="component" value="Chromosome"/>
</dbReference>
<evidence type="ECO:0000313" key="2">
    <source>
        <dbReference type="Proteomes" id="UP000006565"/>
    </source>
</evidence>
<proteinExistence type="predicted"/>
<dbReference type="STRING" id="679926.Mpet_2023"/>
<gene>
    <name evidence="1" type="ordered locus">Mpet_2023</name>
</gene>
<dbReference type="GeneID" id="9744504"/>
<sequence>MGDWKKAIAVFEEMDFSLDCDEFEDKIIGQKTICLLQLKGMNLNYPYGMYVRGSYSPAFTKDYYDHKQEFKSLSSGASLSDEEKAMVNTLDNLFQKNAPLLEIGATYAYIVEKTNRSSVEAFRIIKETKGFYRDTQIAKGISKAKEFLFEPTEKDLEWLKKETGPMQRASIKSMRH</sequence>
<dbReference type="AlphaFoldDB" id="E1RJG6"/>
<keyword evidence="2" id="KW-1185">Reference proteome</keyword>